<dbReference type="Proteomes" id="UP000215196">
    <property type="component" value="Chromosome 1"/>
</dbReference>
<dbReference type="InterPro" id="IPR004107">
    <property type="entry name" value="Integrase_SAM-like_N"/>
</dbReference>
<dbReference type="KEGG" id="ctak:4412677_00542"/>
<dbReference type="AlphaFoldDB" id="A0A239WRI4"/>
<protein>
    <recommendedName>
        <fullName evidence="2">Integrase SAM-like N-terminal domain-containing protein</fullName>
    </recommendedName>
</protein>
<proteinExistence type="predicted"/>
<dbReference type="GO" id="GO:0003677">
    <property type="term" value="F:DNA binding"/>
    <property type="evidence" value="ECO:0007669"/>
    <property type="project" value="UniProtKB-KW"/>
</dbReference>
<reference evidence="3 4" key="1">
    <citation type="submission" date="2017-06" db="EMBL/GenBank/DDBJ databases">
        <authorList>
            <consortium name="Pathogen Informatics"/>
        </authorList>
    </citation>
    <scope>NUCLEOTIDE SEQUENCE [LARGE SCALE GENOMIC DNA]</scope>
    <source>
        <strain evidence="3 4">NCTC13490</strain>
    </source>
</reference>
<organism evidence="3 4">
    <name type="scientific">Chryseobacterium taklimakanense</name>
    <dbReference type="NCBI Taxonomy" id="536441"/>
    <lineage>
        <taxon>Bacteria</taxon>
        <taxon>Pseudomonadati</taxon>
        <taxon>Bacteroidota</taxon>
        <taxon>Flavobacteriia</taxon>
        <taxon>Flavobacteriales</taxon>
        <taxon>Weeksellaceae</taxon>
        <taxon>Chryseobacterium group</taxon>
        <taxon>Chryseobacterium</taxon>
    </lineage>
</organism>
<dbReference type="Pfam" id="PF13495">
    <property type="entry name" value="Phage_int_SAM_4"/>
    <property type="match status" value="1"/>
</dbReference>
<sequence>MATKKKSPEDLRPALSEVNGFAELLQRFERNISILGKSKRTFDNYSRHVAALALHFGKVPTELDPEDIKDYLFELQKRSKTLQPAKPRRNHFQRPPNATKKAVLPKKLLCVNKF</sequence>
<keyword evidence="1" id="KW-0238">DNA-binding</keyword>
<dbReference type="GO" id="GO:0015074">
    <property type="term" value="P:DNA integration"/>
    <property type="evidence" value="ECO:0007669"/>
    <property type="project" value="InterPro"/>
</dbReference>
<evidence type="ECO:0000313" key="3">
    <source>
        <dbReference type="EMBL" id="SNV36438.1"/>
    </source>
</evidence>
<dbReference type="Gene3D" id="1.10.150.130">
    <property type="match status" value="1"/>
</dbReference>
<evidence type="ECO:0000256" key="1">
    <source>
        <dbReference type="ARBA" id="ARBA00023125"/>
    </source>
</evidence>
<name>A0A239WRI4_9FLAO</name>
<evidence type="ECO:0000259" key="2">
    <source>
        <dbReference type="Pfam" id="PF13495"/>
    </source>
</evidence>
<dbReference type="EMBL" id="LT906465">
    <property type="protein sequence ID" value="SNV36438.1"/>
    <property type="molecule type" value="Genomic_DNA"/>
</dbReference>
<feature type="domain" description="Integrase SAM-like N-terminal" evidence="2">
    <location>
        <begin position="24"/>
        <end position="80"/>
    </location>
</feature>
<dbReference type="InterPro" id="IPR010998">
    <property type="entry name" value="Integrase_recombinase_N"/>
</dbReference>
<evidence type="ECO:0000313" key="4">
    <source>
        <dbReference type="Proteomes" id="UP000215196"/>
    </source>
</evidence>
<dbReference type="RefSeq" id="WP_095070174.1">
    <property type="nucleotide sequence ID" value="NZ_LT906465.1"/>
</dbReference>
<keyword evidence="4" id="KW-1185">Reference proteome</keyword>
<gene>
    <name evidence="3" type="ORF">SAMEA4412677_00542</name>
</gene>
<accession>A0A239WRI4</accession>